<comment type="caution">
    <text evidence="5">The sequence shown here is derived from an EMBL/GenBank/DDBJ whole genome shotgun (WGS) entry which is preliminary data.</text>
</comment>
<protein>
    <submittedName>
        <fullName evidence="5">AraC family transcriptional regulator</fullName>
    </submittedName>
</protein>
<gene>
    <name evidence="5" type="ORF">RYS15_06370</name>
</gene>
<dbReference type="SUPFAM" id="SSF46689">
    <property type="entry name" value="Homeodomain-like"/>
    <property type="match status" value="1"/>
</dbReference>
<keyword evidence="1" id="KW-0805">Transcription regulation</keyword>
<name>A0ABU3VVT4_9GAMM</name>
<evidence type="ECO:0000313" key="6">
    <source>
        <dbReference type="Proteomes" id="UP001269819"/>
    </source>
</evidence>
<dbReference type="SMART" id="SM00342">
    <property type="entry name" value="HTH_ARAC"/>
    <property type="match status" value="1"/>
</dbReference>
<evidence type="ECO:0000259" key="4">
    <source>
        <dbReference type="PROSITE" id="PS01124"/>
    </source>
</evidence>
<dbReference type="Pfam" id="PF12833">
    <property type="entry name" value="HTH_18"/>
    <property type="match status" value="1"/>
</dbReference>
<dbReference type="EMBL" id="JAWIIJ010000003">
    <property type="protein sequence ID" value="MDV2078301.1"/>
    <property type="molecule type" value="Genomic_DNA"/>
</dbReference>
<proteinExistence type="predicted"/>
<organism evidence="5 6">
    <name type="scientific">Marinobacter xestospongiae</name>
    <dbReference type="NCBI Taxonomy" id="994319"/>
    <lineage>
        <taxon>Bacteria</taxon>
        <taxon>Pseudomonadati</taxon>
        <taxon>Pseudomonadota</taxon>
        <taxon>Gammaproteobacteria</taxon>
        <taxon>Pseudomonadales</taxon>
        <taxon>Marinobacteraceae</taxon>
        <taxon>Marinobacter</taxon>
    </lineage>
</organism>
<evidence type="ECO:0000313" key="5">
    <source>
        <dbReference type="EMBL" id="MDV2078301.1"/>
    </source>
</evidence>
<dbReference type="Proteomes" id="UP001269819">
    <property type="component" value="Unassembled WGS sequence"/>
</dbReference>
<accession>A0ABU3VVT4</accession>
<evidence type="ECO:0000256" key="2">
    <source>
        <dbReference type="ARBA" id="ARBA00023125"/>
    </source>
</evidence>
<evidence type="ECO:0000256" key="1">
    <source>
        <dbReference type="ARBA" id="ARBA00023015"/>
    </source>
</evidence>
<dbReference type="PANTHER" id="PTHR47893:SF1">
    <property type="entry name" value="REGULATORY PROTEIN PCHR"/>
    <property type="match status" value="1"/>
</dbReference>
<dbReference type="PROSITE" id="PS01124">
    <property type="entry name" value="HTH_ARAC_FAMILY_2"/>
    <property type="match status" value="1"/>
</dbReference>
<feature type="domain" description="HTH araC/xylS-type" evidence="4">
    <location>
        <begin position="208"/>
        <end position="305"/>
    </location>
</feature>
<dbReference type="InterPro" id="IPR018062">
    <property type="entry name" value="HTH_AraC-typ_CS"/>
</dbReference>
<keyword evidence="6" id="KW-1185">Reference proteome</keyword>
<dbReference type="InterPro" id="IPR053142">
    <property type="entry name" value="PchR_regulatory_protein"/>
</dbReference>
<reference evidence="5 6" key="1">
    <citation type="submission" date="2023-10" db="EMBL/GenBank/DDBJ databases">
        <title>Characteristics and mechanism of a salt-tolerant marine origin heterotrophic nitrifying- aerobic denitrifying bacteria Marinobacter xestospongiae HN1.</title>
        <authorList>
            <person name="Qi R."/>
        </authorList>
    </citation>
    <scope>NUCLEOTIDE SEQUENCE [LARGE SCALE GENOMIC DNA]</scope>
    <source>
        <strain evidence="5 6">HN1</strain>
    </source>
</reference>
<keyword evidence="2" id="KW-0238">DNA-binding</keyword>
<dbReference type="InterPro" id="IPR009057">
    <property type="entry name" value="Homeodomain-like_sf"/>
</dbReference>
<dbReference type="Gene3D" id="1.10.10.60">
    <property type="entry name" value="Homeodomain-like"/>
    <property type="match status" value="1"/>
</dbReference>
<dbReference type="InterPro" id="IPR018060">
    <property type="entry name" value="HTH_AraC"/>
</dbReference>
<keyword evidence="3" id="KW-0804">Transcription</keyword>
<dbReference type="PROSITE" id="PS00041">
    <property type="entry name" value="HTH_ARAC_FAMILY_1"/>
    <property type="match status" value="1"/>
</dbReference>
<dbReference type="RefSeq" id="WP_316973094.1">
    <property type="nucleotide sequence ID" value="NZ_JAWIIJ010000003.1"/>
</dbReference>
<sequence length="314" mass="34586">MSYRIDSGEAIATTRPGAWQRRCLPSRVGACVVDRLALADGVALVYSDYRPREDLVEVSELALADPVVTLTVGLEGRSGYRGDQADLGFVAGQTTVTRFQQARGERRYRAGERVRQLRLMVAAPALARYRLDGLLGGPGRAAVQQLEQAATPVPMQPLVAQLEALYRQSPEQRLELEIAALSLLSAQVQRLVPPASVARSPRDREAIRQVRALMVAQPERPWTLAMLSRAVGINEAKLKAGVRAEYDTTPFRLLTAIRMQRARALLQQGHPVATAAYRSGYSHPANFSLAFKRFFGESPKAAAQHPDGWHVSRR</sequence>
<evidence type="ECO:0000256" key="3">
    <source>
        <dbReference type="ARBA" id="ARBA00023163"/>
    </source>
</evidence>
<dbReference type="PANTHER" id="PTHR47893">
    <property type="entry name" value="REGULATORY PROTEIN PCHR"/>
    <property type="match status" value="1"/>
</dbReference>